<evidence type="ECO:0000256" key="3">
    <source>
        <dbReference type="ARBA" id="ARBA00023163"/>
    </source>
</evidence>
<evidence type="ECO:0000313" key="6">
    <source>
        <dbReference type="Proteomes" id="UP000242930"/>
    </source>
</evidence>
<dbReference type="Pfam" id="PF00196">
    <property type="entry name" value="GerE"/>
    <property type="match status" value="1"/>
</dbReference>
<reference evidence="6" key="1">
    <citation type="submission" date="2016-10" db="EMBL/GenBank/DDBJ databases">
        <authorList>
            <person name="Varghese N."/>
            <person name="Submissions S."/>
        </authorList>
    </citation>
    <scope>NUCLEOTIDE SEQUENCE [LARGE SCALE GENOMIC DNA]</scope>
    <source>
        <strain evidence="6">LMG 25967</strain>
    </source>
</reference>
<name>A0A1H6UBU5_9PSED</name>
<evidence type="ECO:0000256" key="2">
    <source>
        <dbReference type="ARBA" id="ARBA00023125"/>
    </source>
</evidence>
<dbReference type="GO" id="GO:0003677">
    <property type="term" value="F:DNA binding"/>
    <property type="evidence" value="ECO:0007669"/>
    <property type="project" value="UniProtKB-KW"/>
</dbReference>
<keyword evidence="3" id="KW-0804">Transcription</keyword>
<dbReference type="STRING" id="915471.SAMN05216201_10336"/>
<dbReference type="CDD" id="cd06170">
    <property type="entry name" value="LuxR_C_like"/>
    <property type="match status" value="1"/>
</dbReference>
<dbReference type="InterPro" id="IPR016032">
    <property type="entry name" value="Sig_transdc_resp-reg_C-effctor"/>
</dbReference>
<dbReference type="AlphaFoldDB" id="A0A1H6UBU5"/>
<protein>
    <submittedName>
        <fullName evidence="5">Regulatory protein, luxR family</fullName>
    </submittedName>
</protein>
<evidence type="ECO:0000313" key="5">
    <source>
        <dbReference type="EMBL" id="SEI89809.1"/>
    </source>
</evidence>
<dbReference type="PANTHER" id="PTHR44688:SF16">
    <property type="entry name" value="DNA-BINDING TRANSCRIPTIONAL ACTIVATOR DEVR_DOSR"/>
    <property type="match status" value="1"/>
</dbReference>
<dbReference type="EMBL" id="FNZE01000003">
    <property type="protein sequence ID" value="SEI89809.1"/>
    <property type="molecule type" value="Genomic_DNA"/>
</dbReference>
<keyword evidence="6" id="KW-1185">Reference proteome</keyword>
<evidence type="ECO:0000256" key="1">
    <source>
        <dbReference type="ARBA" id="ARBA00023015"/>
    </source>
</evidence>
<dbReference type="Proteomes" id="UP000242930">
    <property type="component" value="Unassembled WGS sequence"/>
</dbReference>
<dbReference type="GO" id="GO:0006355">
    <property type="term" value="P:regulation of DNA-templated transcription"/>
    <property type="evidence" value="ECO:0007669"/>
    <property type="project" value="InterPro"/>
</dbReference>
<dbReference type="RefSeq" id="WP_090307483.1">
    <property type="nucleotide sequence ID" value="NZ_FNZE01000003.1"/>
</dbReference>
<gene>
    <name evidence="5" type="ORF">SAMN05216201_10336</name>
</gene>
<proteinExistence type="predicted"/>
<dbReference type="InterPro" id="IPR036388">
    <property type="entry name" value="WH-like_DNA-bd_sf"/>
</dbReference>
<keyword evidence="1" id="KW-0805">Transcription regulation</keyword>
<feature type="domain" description="HTH luxR-type" evidence="4">
    <location>
        <begin position="158"/>
        <end position="221"/>
    </location>
</feature>
<dbReference type="Gene3D" id="1.10.10.10">
    <property type="entry name" value="Winged helix-like DNA-binding domain superfamily/Winged helix DNA-binding domain"/>
    <property type="match status" value="1"/>
</dbReference>
<dbReference type="SMART" id="SM00421">
    <property type="entry name" value="HTH_LUXR"/>
    <property type="match status" value="1"/>
</dbReference>
<dbReference type="OrthoDB" id="1806906at2"/>
<accession>A0A1H6UBU5</accession>
<dbReference type="PRINTS" id="PR00038">
    <property type="entry name" value="HTHLUXR"/>
</dbReference>
<dbReference type="InterPro" id="IPR000792">
    <property type="entry name" value="Tscrpt_reg_LuxR_C"/>
</dbReference>
<dbReference type="PANTHER" id="PTHR44688">
    <property type="entry name" value="DNA-BINDING TRANSCRIPTIONAL ACTIVATOR DEVR_DOSR"/>
    <property type="match status" value="1"/>
</dbReference>
<sequence>MHANNSDELGQRCLQAFTQLVPAAVSAFYRIDAQLEACDFQLHRMRADMHDSYLAHYRHLDPLQPRRCVATGLPVVPLQLGMARQSLRETRQYQGFLQQHGMIDVVEIIASANGRPLAGLSMLRSAEQGHFSPHELSNLQALQGLLEMAARALPLPAAHPALASLTPREREIALLLREGISNKLLARELGVGLPTVKTHLINLFRKLGVSSRTELVGTLFL</sequence>
<organism evidence="5 6">
    <name type="scientific">Pseudomonas linyingensis</name>
    <dbReference type="NCBI Taxonomy" id="915471"/>
    <lineage>
        <taxon>Bacteria</taxon>
        <taxon>Pseudomonadati</taxon>
        <taxon>Pseudomonadota</taxon>
        <taxon>Gammaproteobacteria</taxon>
        <taxon>Pseudomonadales</taxon>
        <taxon>Pseudomonadaceae</taxon>
        <taxon>Pseudomonas</taxon>
    </lineage>
</organism>
<evidence type="ECO:0000259" key="4">
    <source>
        <dbReference type="PROSITE" id="PS50043"/>
    </source>
</evidence>
<keyword evidence="2" id="KW-0238">DNA-binding</keyword>
<dbReference type="SUPFAM" id="SSF46894">
    <property type="entry name" value="C-terminal effector domain of the bipartite response regulators"/>
    <property type="match status" value="1"/>
</dbReference>
<dbReference type="PROSITE" id="PS50043">
    <property type="entry name" value="HTH_LUXR_2"/>
    <property type="match status" value="1"/>
</dbReference>